<feature type="transmembrane region" description="Helical" evidence="1">
    <location>
        <begin position="12"/>
        <end position="27"/>
    </location>
</feature>
<gene>
    <name evidence="2" type="ORF">UV33_C0004G0022</name>
</gene>
<comment type="caution">
    <text evidence="2">The sequence shown here is derived from an EMBL/GenBank/DDBJ whole genome shotgun (WGS) entry which is preliminary data.</text>
</comment>
<dbReference type="PANTHER" id="PTHR37422">
    <property type="entry name" value="TEICHURONIC ACID BIOSYNTHESIS PROTEIN TUAE"/>
    <property type="match status" value="1"/>
</dbReference>
<name>A0A0G1AWR8_9BACT</name>
<keyword evidence="1" id="KW-0812">Transmembrane</keyword>
<feature type="transmembrane region" description="Helical" evidence="1">
    <location>
        <begin position="397"/>
        <end position="417"/>
    </location>
</feature>
<feature type="transmembrane region" description="Helical" evidence="1">
    <location>
        <begin position="252"/>
        <end position="269"/>
    </location>
</feature>
<dbReference type="InterPro" id="IPR051533">
    <property type="entry name" value="WaaL-like"/>
</dbReference>
<proteinExistence type="predicted"/>
<dbReference type="Proteomes" id="UP000034135">
    <property type="component" value="Unassembled WGS sequence"/>
</dbReference>
<accession>A0A0G1AWR8</accession>
<evidence type="ECO:0000313" key="3">
    <source>
        <dbReference type="Proteomes" id="UP000034135"/>
    </source>
</evidence>
<dbReference type="PANTHER" id="PTHR37422:SF13">
    <property type="entry name" value="LIPOPOLYSACCHARIDE BIOSYNTHESIS PROTEIN PA4999-RELATED"/>
    <property type="match status" value="1"/>
</dbReference>
<feature type="transmembrane region" description="Helical" evidence="1">
    <location>
        <begin position="70"/>
        <end position="93"/>
    </location>
</feature>
<evidence type="ECO:0000256" key="1">
    <source>
        <dbReference type="SAM" id="Phobius"/>
    </source>
</evidence>
<feature type="transmembrane region" description="Helical" evidence="1">
    <location>
        <begin position="130"/>
        <end position="152"/>
    </location>
</feature>
<keyword evidence="1" id="KW-1133">Transmembrane helix</keyword>
<reference evidence="2 3" key="1">
    <citation type="journal article" date="2015" name="Nature">
        <title>rRNA introns, odd ribosomes, and small enigmatic genomes across a large radiation of phyla.</title>
        <authorList>
            <person name="Brown C.T."/>
            <person name="Hug L.A."/>
            <person name="Thomas B.C."/>
            <person name="Sharon I."/>
            <person name="Castelle C.J."/>
            <person name="Singh A."/>
            <person name="Wilkins M.J."/>
            <person name="Williams K.H."/>
            <person name="Banfield J.F."/>
        </authorList>
    </citation>
    <scope>NUCLEOTIDE SEQUENCE [LARGE SCALE GENOMIC DNA]</scope>
</reference>
<protein>
    <recommendedName>
        <fullName evidence="4">O-antigen polymerase</fullName>
    </recommendedName>
</protein>
<sequence>MQNFFSVFKKNMFWVLVFLVVFIPLYPKFPFANIPGTYVAIRLEDLVIGITILIWFTLNAGKLKSYFKKTIYQAILLFWVIGGLSLLSAIWVSQSVQPHLGLLHWVRRIEYMSLFIVAATSIESVKQVKILIWAFLATVVLVVLYGFGQIWLDFPVVSTTNKEFSKGLILYLTKGARVSSTFAGHYDLAIFLSMALMVIAGLFFYYKGFVRKLGFLAMGAGSFILLGLTAARVSFVATFIGLAAIFWLNKKRWLVLGLMVVCLGVLAAVPDLRHRLVATVTVNLMGGGGAKYNPPPGTVTVYTPIKHVPESSRAQFLKNIKESTPSATESGAIAYDTAPGEPINTTELGVYRSFGIRTNVEWPRAINAFYKNPLLGTGYSSITLATDNDILRSFGEVGILGTFALGLVFLILVKEMASFRKVSNGFENLFILGLLGSIFVFFATALFIDVLEASKIAEIFWLMLGVSWATMKGYKND</sequence>
<feature type="transmembrane region" description="Helical" evidence="1">
    <location>
        <begin position="213"/>
        <end position="246"/>
    </location>
</feature>
<dbReference type="AlphaFoldDB" id="A0A0G1AWR8"/>
<keyword evidence="1" id="KW-0472">Membrane</keyword>
<dbReference type="EMBL" id="LCEB01000004">
    <property type="protein sequence ID" value="KKS65394.1"/>
    <property type="molecule type" value="Genomic_DNA"/>
</dbReference>
<feature type="transmembrane region" description="Helical" evidence="1">
    <location>
        <begin position="39"/>
        <end position="58"/>
    </location>
</feature>
<feature type="transmembrane region" description="Helical" evidence="1">
    <location>
        <begin position="429"/>
        <end position="451"/>
    </location>
</feature>
<organism evidence="2 3">
    <name type="scientific">Candidatus Daviesbacteria bacterium GW2011_GWA1_42_6</name>
    <dbReference type="NCBI Taxonomy" id="1618420"/>
    <lineage>
        <taxon>Bacteria</taxon>
        <taxon>Candidatus Daviesiibacteriota</taxon>
    </lineage>
</organism>
<evidence type="ECO:0008006" key="4">
    <source>
        <dbReference type="Google" id="ProtNLM"/>
    </source>
</evidence>
<evidence type="ECO:0000313" key="2">
    <source>
        <dbReference type="EMBL" id="KKS65394.1"/>
    </source>
</evidence>
<feature type="transmembrane region" description="Helical" evidence="1">
    <location>
        <begin position="188"/>
        <end position="206"/>
    </location>
</feature>